<dbReference type="Proteomes" id="UP000305948">
    <property type="component" value="Unassembled WGS sequence"/>
</dbReference>
<reference evidence="1 2" key="1">
    <citation type="journal article" date="2019" name="Nat. Ecol. Evol.">
        <title>Megaphylogeny resolves global patterns of mushroom evolution.</title>
        <authorList>
            <person name="Varga T."/>
            <person name="Krizsan K."/>
            <person name="Foldi C."/>
            <person name="Dima B."/>
            <person name="Sanchez-Garcia M."/>
            <person name="Sanchez-Ramirez S."/>
            <person name="Szollosi G.J."/>
            <person name="Szarkandi J.G."/>
            <person name="Papp V."/>
            <person name="Albert L."/>
            <person name="Andreopoulos W."/>
            <person name="Angelini C."/>
            <person name="Antonin V."/>
            <person name="Barry K.W."/>
            <person name="Bougher N.L."/>
            <person name="Buchanan P."/>
            <person name="Buyck B."/>
            <person name="Bense V."/>
            <person name="Catcheside P."/>
            <person name="Chovatia M."/>
            <person name="Cooper J."/>
            <person name="Damon W."/>
            <person name="Desjardin D."/>
            <person name="Finy P."/>
            <person name="Geml J."/>
            <person name="Haridas S."/>
            <person name="Hughes K."/>
            <person name="Justo A."/>
            <person name="Karasinski D."/>
            <person name="Kautmanova I."/>
            <person name="Kiss B."/>
            <person name="Kocsube S."/>
            <person name="Kotiranta H."/>
            <person name="LaButti K.M."/>
            <person name="Lechner B.E."/>
            <person name="Liimatainen K."/>
            <person name="Lipzen A."/>
            <person name="Lukacs Z."/>
            <person name="Mihaltcheva S."/>
            <person name="Morgado L.N."/>
            <person name="Niskanen T."/>
            <person name="Noordeloos M.E."/>
            <person name="Ohm R.A."/>
            <person name="Ortiz-Santana B."/>
            <person name="Ovrebo C."/>
            <person name="Racz N."/>
            <person name="Riley R."/>
            <person name="Savchenko A."/>
            <person name="Shiryaev A."/>
            <person name="Soop K."/>
            <person name="Spirin V."/>
            <person name="Szebenyi C."/>
            <person name="Tomsovsky M."/>
            <person name="Tulloss R.E."/>
            <person name="Uehling J."/>
            <person name="Grigoriev I.V."/>
            <person name="Vagvolgyi C."/>
            <person name="Papp T."/>
            <person name="Martin F.M."/>
            <person name="Miettinen O."/>
            <person name="Hibbett D.S."/>
            <person name="Nagy L.G."/>
        </authorList>
    </citation>
    <scope>NUCLEOTIDE SEQUENCE [LARGE SCALE GENOMIC DNA]</scope>
    <source>
        <strain evidence="1 2">OMC1185</strain>
    </source>
</reference>
<name>A0A5C3NBP9_9AGAM</name>
<protein>
    <submittedName>
        <fullName evidence="1">Uncharacterized protein</fullName>
    </submittedName>
</protein>
<sequence length="184" mass="19829">MASNLLGKFVLYKPTRKAFAVSSGSWTGNPANKVRPCLVVGLSLAGNPVLAPCLGARYQSPAKAWGRVAMLMIHEHWGPLKLKNRSAVTVPHNPKTGTGTMLIETNDDTSVQTPIMSFKPCFVWTADEGEEIMPQNQANLVVHTALGHVDKAVLQQMRVVMAQMKASSKAAKPASSVTLQPLQN</sequence>
<dbReference type="AlphaFoldDB" id="A0A5C3NBP9"/>
<proteinExistence type="predicted"/>
<dbReference type="OrthoDB" id="3266680at2759"/>
<organism evidence="1 2">
    <name type="scientific">Heliocybe sulcata</name>
    <dbReference type="NCBI Taxonomy" id="5364"/>
    <lineage>
        <taxon>Eukaryota</taxon>
        <taxon>Fungi</taxon>
        <taxon>Dikarya</taxon>
        <taxon>Basidiomycota</taxon>
        <taxon>Agaricomycotina</taxon>
        <taxon>Agaricomycetes</taxon>
        <taxon>Gloeophyllales</taxon>
        <taxon>Gloeophyllaceae</taxon>
        <taxon>Heliocybe</taxon>
    </lineage>
</organism>
<keyword evidence="2" id="KW-1185">Reference proteome</keyword>
<gene>
    <name evidence="1" type="ORF">OE88DRAFT_1732076</name>
</gene>
<evidence type="ECO:0000313" key="1">
    <source>
        <dbReference type="EMBL" id="TFK54773.1"/>
    </source>
</evidence>
<evidence type="ECO:0000313" key="2">
    <source>
        <dbReference type="Proteomes" id="UP000305948"/>
    </source>
</evidence>
<accession>A0A5C3NBP9</accession>
<dbReference type="EMBL" id="ML213505">
    <property type="protein sequence ID" value="TFK54773.1"/>
    <property type="molecule type" value="Genomic_DNA"/>
</dbReference>